<keyword evidence="5" id="KW-0378">Hydrolase</keyword>
<dbReference type="GO" id="GO:0005850">
    <property type="term" value="C:eukaryotic translation initiation factor 2 complex"/>
    <property type="evidence" value="ECO:0007669"/>
    <property type="project" value="EnsemblFungi"/>
</dbReference>
<evidence type="ECO:0000256" key="2">
    <source>
        <dbReference type="ARBA" id="ARBA00011986"/>
    </source>
</evidence>
<dbReference type="PRINTS" id="PR00315">
    <property type="entry name" value="ELONGATNFCT"/>
</dbReference>
<evidence type="ECO:0000256" key="4">
    <source>
        <dbReference type="ARBA" id="ARBA00022741"/>
    </source>
</evidence>
<dbReference type="OMA" id="NIGMVGH"/>
<keyword evidence="6" id="KW-0648">Protein biosynthesis</keyword>
<gene>
    <name evidence="11" type="ORF">SLOPH_1983</name>
</gene>
<dbReference type="Pfam" id="PF09173">
    <property type="entry name" value="eIF2_C"/>
    <property type="match status" value="1"/>
</dbReference>
<dbReference type="Gene3D" id="2.40.30.10">
    <property type="entry name" value="Translation factors"/>
    <property type="match status" value="2"/>
</dbReference>
<dbReference type="FunFam" id="2.40.30.10:FF:000009">
    <property type="entry name" value="Eukaryotic translation initiation factor 2 subunit gamma"/>
    <property type="match status" value="1"/>
</dbReference>
<dbReference type="EC" id="3.6.5.3" evidence="2"/>
<dbReference type="EMBL" id="ATCN01000229">
    <property type="protein sequence ID" value="EPR79488.1"/>
    <property type="molecule type" value="Genomic_DNA"/>
</dbReference>
<comment type="similarity">
    <text evidence="1">Belongs to the TRAFAC class translation factor GTPase superfamily. Classic translation factor GTPase family. EF-Tu/EF-1A subfamily.</text>
</comment>
<sequence>MSNIISKQATINIGTIGHVAHGKSTVVRSITGVHTVRFKNELERSITIKLGYANAKIYECDKCPRPSCYSSTHSGGADEIDCKNCGSKAKLVKHVSFVDCPGHDVLMATMLNGTAIMDAALLLIAANEPCPRPQTQEHLFAVEIMHLEKFIIIQNKIDLITREQALEQYEQILEFLKTTKAAESPIVPASSQLGVNTDAILDFIVNYVPEPERTSDKDPKLVIIRSFDINKPGCNSFQLSGGVIGGTLTSGKISIGDEIEIRPGIIYKEDEKIVCRPFITKIVSLKTENNKLESAHPGGLIGVGTEMDPIFCKSDKLVGQVMGLKGKLPEIYIRLNVEYQLLKKISISNVKEENVALSLHENILLNVGSTTTGAQILELTENTLNLQMIKPVCCEIEERIAISKRISGHWRLIGYAVIKSGDTIEPTYY</sequence>
<comment type="catalytic activity">
    <reaction evidence="8">
        <text>GTP + H2O = GDP + phosphate + H(+)</text>
        <dbReference type="Rhea" id="RHEA:19669"/>
        <dbReference type="ChEBI" id="CHEBI:15377"/>
        <dbReference type="ChEBI" id="CHEBI:15378"/>
        <dbReference type="ChEBI" id="CHEBI:37565"/>
        <dbReference type="ChEBI" id="CHEBI:43474"/>
        <dbReference type="ChEBI" id="CHEBI:58189"/>
        <dbReference type="EC" id="3.6.5.3"/>
    </reaction>
</comment>
<evidence type="ECO:0000259" key="10">
    <source>
        <dbReference type="PROSITE" id="PS51722"/>
    </source>
</evidence>
<dbReference type="GO" id="GO:0005829">
    <property type="term" value="C:cytosol"/>
    <property type="evidence" value="ECO:0007669"/>
    <property type="project" value="TreeGrafter"/>
</dbReference>
<evidence type="ECO:0000313" key="11">
    <source>
        <dbReference type="EMBL" id="EPR79488.1"/>
    </source>
</evidence>
<name>S7XU91_SPRLO</name>
<dbReference type="GO" id="GO:1990856">
    <property type="term" value="F:methionyl-initiator methionine tRNA binding"/>
    <property type="evidence" value="ECO:0007669"/>
    <property type="project" value="EnsemblFungi"/>
</dbReference>
<keyword evidence="7" id="KW-0342">GTP-binding</keyword>
<evidence type="ECO:0000313" key="12">
    <source>
        <dbReference type="Proteomes" id="UP000014978"/>
    </source>
</evidence>
<protein>
    <recommendedName>
        <fullName evidence="9">Eukaryotic translation initiation factor 2 subunit gamma</fullName>
        <ecNumber evidence="2">3.6.5.3</ecNumber>
    </recommendedName>
</protein>
<evidence type="ECO:0000256" key="5">
    <source>
        <dbReference type="ARBA" id="ARBA00022801"/>
    </source>
</evidence>
<dbReference type="InterPro" id="IPR000795">
    <property type="entry name" value="T_Tr_GTP-bd_dom"/>
</dbReference>
<dbReference type="CDD" id="cd01888">
    <property type="entry name" value="eIF2_gamma"/>
    <property type="match status" value="1"/>
</dbReference>
<keyword evidence="4" id="KW-0547">Nucleotide-binding</keyword>
<dbReference type="PANTHER" id="PTHR42854:SF3">
    <property type="entry name" value="EUKARYOTIC TRANSLATION INITIATION FACTOR 2 SUBUNIT 3-RELATED"/>
    <property type="match status" value="1"/>
</dbReference>
<dbReference type="SUPFAM" id="SSF50447">
    <property type="entry name" value="Translation proteins"/>
    <property type="match status" value="1"/>
</dbReference>
<dbReference type="Proteomes" id="UP000014978">
    <property type="component" value="Unassembled WGS sequence"/>
</dbReference>
<dbReference type="Pfam" id="PF00009">
    <property type="entry name" value="GTP_EFTU"/>
    <property type="match status" value="1"/>
</dbReference>
<dbReference type="InterPro" id="IPR044127">
    <property type="entry name" value="eIF2g_dom_2"/>
</dbReference>
<feature type="domain" description="Tr-type G" evidence="10">
    <location>
        <begin position="8"/>
        <end position="212"/>
    </location>
</feature>
<dbReference type="InterPro" id="IPR050543">
    <property type="entry name" value="eIF2G"/>
</dbReference>
<dbReference type="SUPFAM" id="SSF52540">
    <property type="entry name" value="P-loop containing nucleoside triphosphate hydrolases"/>
    <property type="match status" value="1"/>
</dbReference>
<keyword evidence="3 11" id="KW-0396">Initiation factor</keyword>
<dbReference type="GO" id="GO:0005525">
    <property type="term" value="F:GTP binding"/>
    <property type="evidence" value="ECO:0007669"/>
    <property type="project" value="UniProtKB-KW"/>
</dbReference>
<dbReference type="GO" id="GO:0001731">
    <property type="term" value="P:formation of translation preinitiation complex"/>
    <property type="evidence" value="ECO:0007669"/>
    <property type="project" value="EnsemblFungi"/>
</dbReference>
<accession>S7XU91</accession>
<organism evidence="11 12">
    <name type="scientific">Spraguea lophii (strain 42_110)</name>
    <name type="common">Microsporidian parasite</name>
    <dbReference type="NCBI Taxonomy" id="1358809"/>
    <lineage>
        <taxon>Eukaryota</taxon>
        <taxon>Fungi</taxon>
        <taxon>Fungi incertae sedis</taxon>
        <taxon>Microsporidia</taxon>
        <taxon>Spragueidae</taxon>
        <taxon>Spraguea</taxon>
    </lineage>
</organism>
<evidence type="ECO:0000256" key="7">
    <source>
        <dbReference type="ARBA" id="ARBA00023134"/>
    </source>
</evidence>
<dbReference type="InterPro" id="IPR027417">
    <property type="entry name" value="P-loop_NTPase"/>
</dbReference>
<dbReference type="CDD" id="cd15490">
    <property type="entry name" value="eIF2_gamma_III"/>
    <property type="match status" value="1"/>
</dbReference>
<dbReference type="GO" id="GO:0031369">
    <property type="term" value="F:translation initiation factor binding"/>
    <property type="evidence" value="ECO:0007669"/>
    <property type="project" value="EnsemblFungi"/>
</dbReference>
<dbReference type="OrthoDB" id="1045173at2759"/>
<dbReference type="VEuPathDB" id="MicrosporidiaDB:SLOPH_1983"/>
<evidence type="ECO:0000256" key="6">
    <source>
        <dbReference type="ARBA" id="ARBA00022917"/>
    </source>
</evidence>
<evidence type="ECO:0000256" key="3">
    <source>
        <dbReference type="ARBA" id="ARBA00022540"/>
    </source>
</evidence>
<dbReference type="InterPro" id="IPR009001">
    <property type="entry name" value="Transl_elong_EF1A/Init_IF2_C"/>
</dbReference>
<dbReference type="InterPro" id="IPR044128">
    <property type="entry name" value="eIF2g_GTP-bd"/>
</dbReference>
<evidence type="ECO:0000256" key="1">
    <source>
        <dbReference type="ARBA" id="ARBA00007249"/>
    </source>
</evidence>
<dbReference type="InParanoid" id="S7XU91"/>
<dbReference type="HOGENOM" id="CLU_027154_0_1_1"/>
<dbReference type="GO" id="GO:0016282">
    <property type="term" value="C:eukaryotic 43S preinitiation complex"/>
    <property type="evidence" value="ECO:0007669"/>
    <property type="project" value="EnsemblFungi"/>
</dbReference>
<dbReference type="GO" id="GO:0005840">
    <property type="term" value="C:ribosome"/>
    <property type="evidence" value="ECO:0007669"/>
    <property type="project" value="EnsemblFungi"/>
</dbReference>
<dbReference type="GO" id="GO:0043614">
    <property type="term" value="C:multi-eIF complex"/>
    <property type="evidence" value="ECO:0007669"/>
    <property type="project" value="EnsemblFungi"/>
</dbReference>
<dbReference type="FunFam" id="3.40.50.300:FF:000065">
    <property type="entry name" value="Eukaryotic translation initiation factor 2 subunit gamma"/>
    <property type="match status" value="1"/>
</dbReference>
<dbReference type="SUPFAM" id="SSF50465">
    <property type="entry name" value="EF-Tu/eEF-1alpha/eIF2-gamma C-terminal domain"/>
    <property type="match status" value="1"/>
</dbReference>
<dbReference type="GO" id="GO:0003743">
    <property type="term" value="F:translation initiation factor activity"/>
    <property type="evidence" value="ECO:0007669"/>
    <property type="project" value="UniProtKB-KW"/>
</dbReference>
<proteinExistence type="inferred from homology"/>
<dbReference type="FunCoup" id="S7XU91">
    <property type="interactions" value="215"/>
</dbReference>
<dbReference type="CDD" id="cd03688">
    <property type="entry name" value="eIF2_gamma_II"/>
    <property type="match status" value="1"/>
</dbReference>
<dbReference type="GO" id="GO:0045903">
    <property type="term" value="P:positive regulation of translational fidelity"/>
    <property type="evidence" value="ECO:0007669"/>
    <property type="project" value="EnsemblFungi"/>
</dbReference>
<reference evidence="12" key="1">
    <citation type="journal article" date="2013" name="PLoS Genet.">
        <title>The genome of Spraguea lophii and the basis of host-microsporidian interactions.</title>
        <authorList>
            <person name="Campbell S.E."/>
            <person name="Williams T.A."/>
            <person name="Yousuf A."/>
            <person name="Soanes D.M."/>
            <person name="Paszkiewicz K.H."/>
            <person name="Williams B.A.P."/>
        </authorList>
    </citation>
    <scope>NUCLEOTIDE SEQUENCE [LARGE SCALE GENOMIC DNA]</scope>
    <source>
        <strain evidence="12">42_110</strain>
    </source>
</reference>
<dbReference type="NCBIfam" id="NF003077">
    <property type="entry name" value="PRK04000.1"/>
    <property type="match status" value="1"/>
</dbReference>
<dbReference type="GO" id="GO:0033290">
    <property type="term" value="C:eukaryotic 48S preinitiation complex"/>
    <property type="evidence" value="ECO:0007669"/>
    <property type="project" value="EnsemblFungi"/>
</dbReference>
<dbReference type="InterPro" id="IPR015256">
    <property type="entry name" value="eIF2g_C"/>
</dbReference>
<dbReference type="PROSITE" id="PS51722">
    <property type="entry name" value="G_TR_2"/>
    <property type="match status" value="1"/>
</dbReference>
<evidence type="ECO:0000256" key="8">
    <source>
        <dbReference type="ARBA" id="ARBA00048107"/>
    </source>
</evidence>
<dbReference type="STRING" id="1358809.S7XU91"/>
<dbReference type="PANTHER" id="PTHR42854">
    <property type="entry name" value="EUKARYOTIC TRANSLATION INITIATION FACTOR 2 SUBUNIT 3 FAMILY MEMBER"/>
    <property type="match status" value="1"/>
</dbReference>
<dbReference type="AlphaFoldDB" id="S7XU91"/>
<comment type="caution">
    <text evidence="11">The sequence shown here is derived from an EMBL/GenBank/DDBJ whole genome shotgun (WGS) entry which is preliminary data.</text>
</comment>
<keyword evidence="12" id="KW-1185">Reference proteome</keyword>
<dbReference type="InterPro" id="IPR009000">
    <property type="entry name" value="Transl_B-barrel_sf"/>
</dbReference>
<dbReference type="Gene3D" id="3.40.50.300">
    <property type="entry name" value="P-loop containing nucleotide triphosphate hydrolases"/>
    <property type="match status" value="1"/>
</dbReference>
<dbReference type="GO" id="GO:0003924">
    <property type="term" value="F:GTPase activity"/>
    <property type="evidence" value="ECO:0007669"/>
    <property type="project" value="InterPro"/>
</dbReference>
<evidence type="ECO:0000256" key="9">
    <source>
        <dbReference type="ARBA" id="ARBA00074422"/>
    </source>
</evidence>